<reference evidence="1" key="2">
    <citation type="submission" date="2019-07" db="EMBL/GenBank/DDBJ databases">
        <authorList>
            <person name="Seetharam A."/>
            <person name="Woodhouse M."/>
            <person name="Cannon E."/>
        </authorList>
    </citation>
    <scope>NUCLEOTIDE SEQUENCE [LARGE SCALE GENOMIC DNA]</scope>
    <source>
        <strain evidence="1">cv. B73</strain>
    </source>
</reference>
<dbReference type="Gramene" id="Zm00001eb209050_T001">
    <property type="protein sequence ID" value="Zm00001eb209050_P001"/>
    <property type="gene ID" value="Zm00001eb209050"/>
</dbReference>
<dbReference type="InParanoid" id="A0A804P567"/>
<name>A0A804P567_MAIZE</name>
<accession>A0A804P567</accession>
<organism evidence="1 2">
    <name type="scientific">Zea mays</name>
    <name type="common">Maize</name>
    <dbReference type="NCBI Taxonomy" id="4577"/>
    <lineage>
        <taxon>Eukaryota</taxon>
        <taxon>Viridiplantae</taxon>
        <taxon>Streptophyta</taxon>
        <taxon>Embryophyta</taxon>
        <taxon>Tracheophyta</taxon>
        <taxon>Spermatophyta</taxon>
        <taxon>Magnoliopsida</taxon>
        <taxon>Liliopsida</taxon>
        <taxon>Poales</taxon>
        <taxon>Poaceae</taxon>
        <taxon>PACMAD clade</taxon>
        <taxon>Panicoideae</taxon>
        <taxon>Andropogonodae</taxon>
        <taxon>Andropogoneae</taxon>
        <taxon>Tripsacinae</taxon>
        <taxon>Zea</taxon>
    </lineage>
</organism>
<evidence type="ECO:0000313" key="1">
    <source>
        <dbReference type="EnsemblPlants" id="Zm00001eb209050_P001"/>
    </source>
</evidence>
<protein>
    <submittedName>
        <fullName evidence="1">Uncharacterized protein</fullName>
    </submittedName>
</protein>
<reference evidence="1" key="3">
    <citation type="submission" date="2021-05" db="UniProtKB">
        <authorList>
            <consortium name="EnsemblPlants"/>
        </authorList>
    </citation>
    <scope>IDENTIFICATION</scope>
    <source>
        <strain evidence="1">cv. B73</strain>
    </source>
</reference>
<dbReference type="EnsemblPlants" id="Zm00001eb209050_T001">
    <property type="protein sequence ID" value="Zm00001eb209050_P001"/>
    <property type="gene ID" value="Zm00001eb209050"/>
</dbReference>
<dbReference type="AlphaFoldDB" id="A0A804P567"/>
<sequence>MALQLPAFTHSIPEQNVCRTDPATSGSKARRCDGVGACGGGCALFGHLIFSVCRKKVVDPRTRINKAGRPCTHIKFLCRRRRRRWLPGTWNPVQGKQIDKCNRILPIVYTVS</sequence>
<dbReference type="Proteomes" id="UP000007305">
    <property type="component" value="Chromosome 4"/>
</dbReference>
<proteinExistence type="predicted"/>
<keyword evidence="2" id="KW-1185">Reference proteome</keyword>
<evidence type="ECO:0000313" key="2">
    <source>
        <dbReference type="Proteomes" id="UP000007305"/>
    </source>
</evidence>
<reference evidence="2" key="1">
    <citation type="journal article" date="2009" name="Science">
        <title>The B73 maize genome: complexity, diversity, and dynamics.</title>
        <authorList>
            <person name="Schnable P.S."/>
            <person name="Ware D."/>
            <person name="Fulton R.S."/>
            <person name="Stein J.C."/>
            <person name="Wei F."/>
            <person name="Pasternak S."/>
            <person name="Liang C."/>
            <person name="Zhang J."/>
            <person name="Fulton L."/>
            <person name="Graves T.A."/>
            <person name="Minx P."/>
            <person name="Reily A.D."/>
            <person name="Courtney L."/>
            <person name="Kruchowski S.S."/>
            <person name="Tomlinson C."/>
            <person name="Strong C."/>
            <person name="Delehaunty K."/>
            <person name="Fronick C."/>
            <person name="Courtney B."/>
            <person name="Rock S.M."/>
            <person name="Belter E."/>
            <person name="Du F."/>
            <person name="Kim K."/>
            <person name="Abbott R.M."/>
            <person name="Cotton M."/>
            <person name="Levy A."/>
            <person name="Marchetto P."/>
            <person name="Ochoa K."/>
            <person name="Jackson S.M."/>
            <person name="Gillam B."/>
            <person name="Chen W."/>
            <person name="Yan L."/>
            <person name="Higginbotham J."/>
            <person name="Cardenas M."/>
            <person name="Waligorski J."/>
            <person name="Applebaum E."/>
            <person name="Phelps L."/>
            <person name="Falcone J."/>
            <person name="Kanchi K."/>
            <person name="Thane T."/>
            <person name="Scimone A."/>
            <person name="Thane N."/>
            <person name="Henke J."/>
            <person name="Wang T."/>
            <person name="Ruppert J."/>
            <person name="Shah N."/>
            <person name="Rotter K."/>
            <person name="Hodges J."/>
            <person name="Ingenthron E."/>
            <person name="Cordes M."/>
            <person name="Kohlberg S."/>
            <person name="Sgro J."/>
            <person name="Delgado B."/>
            <person name="Mead K."/>
            <person name="Chinwalla A."/>
            <person name="Leonard S."/>
            <person name="Crouse K."/>
            <person name="Collura K."/>
            <person name="Kudrna D."/>
            <person name="Currie J."/>
            <person name="He R."/>
            <person name="Angelova A."/>
            <person name="Rajasekar S."/>
            <person name="Mueller T."/>
            <person name="Lomeli R."/>
            <person name="Scara G."/>
            <person name="Ko A."/>
            <person name="Delaney K."/>
            <person name="Wissotski M."/>
            <person name="Lopez G."/>
            <person name="Campos D."/>
            <person name="Braidotti M."/>
            <person name="Ashley E."/>
            <person name="Golser W."/>
            <person name="Kim H."/>
            <person name="Lee S."/>
            <person name="Lin J."/>
            <person name="Dujmic Z."/>
            <person name="Kim W."/>
            <person name="Talag J."/>
            <person name="Zuccolo A."/>
            <person name="Fan C."/>
            <person name="Sebastian A."/>
            <person name="Kramer M."/>
            <person name="Spiegel L."/>
            <person name="Nascimento L."/>
            <person name="Zutavern T."/>
            <person name="Miller B."/>
            <person name="Ambroise C."/>
            <person name="Muller S."/>
            <person name="Spooner W."/>
            <person name="Narechania A."/>
            <person name="Ren L."/>
            <person name="Wei S."/>
            <person name="Kumari S."/>
            <person name="Faga B."/>
            <person name="Levy M.J."/>
            <person name="McMahan L."/>
            <person name="Van Buren P."/>
            <person name="Vaughn M.W."/>
            <person name="Ying K."/>
            <person name="Yeh C.-T."/>
            <person name="Emrich S.J."/>
            <person name="Jia Y."/>
            <person name="Kalyanaraman A."/>
            <person name="Hsia A.-P."/>
            <person name="Barbazuk W.B."/>
            <person name="Baucom R.S."/>
            <person name="Brutnell T.P."/>
            <person name="Carpita N.C."/>
            <person name="Chaparro C."/>
            <person name="Chia J.-M."/>
            <person name="Deragon J.-M."/>
            <person name="Estill J.C."/>
            <person name="Fu Y."/>
            <person name="Jeddeloh J.A."/>
            <person name="Han Y."/>
            <person name="Lee H."/>
            <person name="Li P."/>
            <person name="Lisch D.R."/>
            <person name="Liu S."/>
            <person name="Liu Z."/>
            <person name="Nagel D.H."/>
            <person name="McCann M.C."/>
            <person name="SanMiguel P."/>
            <person name="Myers A.M."/>
            <person name="Nettleton D."/>
            <person name="Nguyen J."/>
            <person name="Penning B.W."/>
            <person name="Ponnala L."/>
            <person name="Schneider K.L."/>
            <person name="Schwartz D.C."/>
            <person name="Sharma A."/>
            <person name="Soderlund C."/>
            <person name="Springer N.M."/>
            <person name="Sun Q."/>
            <person name="Wang H."/>
            <person name="Waterman M."/>
            <person name="Westerman R."/>
            <person name="Wolfgruber T.K."/>
            <person name="Yang L."/>
            <person name="Yu Y."/>
            <person name="Zhang L."/>
            <person name="Zhou S."/>
            <person name="Zhu Q."/>
            <person name="Bennetzen J.L."/>
            <person name="Dawe R.K."/>
            <person name="Jiang J."/>
            <person name="Jiang N."/>
            <person name="Presting G.G."/>
            <person name="Wessler S.R."/>
            <person name="Aluru S."/>
            <person name="Martienssen R.A."/>
            <person name="Clifton S.W."/>
            <person name="McCombie W.R."/>
            <person name="Wing R.A."/>
            <person name="Wilson R.K."/>
        </authorList>
    </citation>
    <scope>NUCLEOTIDE SEQUENCE [LARGE SCALE GENOMIC DNA]</scope>
    <source>
        <strain evidence="2">cv. B73</strain>
    </source>
</reference>